<sequence>MLVRRNHHHHSIVAASVLQHHDALPNSPMLIQHNHHRCPTLLPSSSRPTVGGILLVLELTGNVVRNNKRNRIVPRHNQFALRNDGESVTFVNDVVLPNNNQVLLPKNSWKGKNQIGYIWQEL</sequence>
<accession>A0ACC0NCL0</accession>
<dbReference type="EMBL" id="CM046393">
    <property type="protein sequence ID" value="KAI8550457.1"/>
    <property type="molecule type" value="Genomic_DNA"/>
</dbReference>
<keyword evidence="2" id="KW-1185">Reference proteome</keyword>
<evidence type="ECO:0000313" key="1">
    <source>
        <dbReference type="EMBL" id="KAI8550457.1"/>
    </source>
</evidence>
<protein>
    <submittedName>
        <fullName evidence="1">Uncharacterized protein</fullName>
    </submittedName>
</protein>
<comment type="caution">
    <text evidence="1">The sequence shown here is derived from an EMBL/GenBank/DDBJ whole genome shotgun (WGS) entry which is preliminary data.</text>
</comment>
<proteinExistence type="predicted"/>
<reference evidence="1" key="1">
    <citation type="submission" date="2022-02" db="EMBL/GenBank/DDBJ databases">
        <title>Plant Genome Project.</title>
        <authorList>
            <person name="Zhang R.-G."/>
        </authorList>
    </citation>
    <scope>NUCLEOTIDE SEQUENCE</scope>
    <source>
        <strain evidence="1">AT1</strain>
    </source>
</reference>
<organism evidence="1 2">
    <name type="scientific">Rhododendron molle</name>
    <name type="common">Chinese azalea</name>
    <name type="synonym">Azalea mollis</name>
    <dbReference type="NCBI Taxonomy" id="49168"/>
    <lineage>
        <taxon>Eukaryota</taxon>
        <taxon>Viridiplantae</taxon>
        <taxon>Streptophyta</taxon>
        <taxon>Embryophyta</taxon>
        <taxon>Tracheophyta</taxon>
        <taxon>Spermatophyta</taxon>
        <taxon>Magnoliopsida</taxon>
        <taxon>eudicotyledons</taxon>
        <taxon>Gunneridae</taxon>
        <taxon>Pentapetalae</taxon>
        <taxon>asterids</taxon>
        <taxon>Ericales</taxon>
        <taxon>Ericaceae</taxon>
        <taxon>Ericoideae</taxon>
        <taxon>Rhodoreae</taxon>
        <taxon>Rhododendron</taxon>
    </lineage>
</organism>
<name>A0ACC0NCL0_RHOML</name>
<dbReference type="Proteomes" id="UP001062846">
    <property type="component" value="Chromosome 6"/>
</dbReference>
<gene>
    <name evidence="1" type="ORF">RHMOL_Rhmol06G0107900</name>
</gene>
<evidence type="ECO:0000313" key="2">
    <source>
        <dbReference type="Proteomes" id="UP001062846"/>
    </source>
</evidence>